<accession>A0ABR2J1K7</accession>
<dbReference type="EMBL" id="JAPFFF010000013">
    <property type="protein sequence ID" value="KAK8871744.1"/>
    <property type="molecule type" value="Genomic_DNA"/>
</dbReference>
<comment type="caution">
    <text evidence="1">The sequence shown here is derived from an EMBL/GenBank/DDBJ whole genome shotgun (WGS) entry which is preliminary data.</text>
</comment>
<dbReference type="InterPro" id="IPR036770">
    <property type="entry name" value="Ankyrin_rpt-contain_sf"/>
</dbReference>
<keyword evidence="2" id="KW-1185">Reference proteome</keyword>
<evidence type="ECO:0008006" key="3">
    <source>
        <dbReference type="Google" id="ProtNLM"/>
    </source>
</evidence>
<evidence type="ECO:0000313" key="2">
    <source>
        <dbReference type="Proteomes" id="UP001470230"/>
    </source>
</evidence>
<proteinExistence type="predicted"/>
<dbReference type="SUPFAM" id="SSF48403">
    <property type="entry name" value="Ankyrin repeat"/>
    <property type="match status" value="1"/>
</dbReference>
<name>A0ABR2J1K7_9EUKA</name>
<evidence type="ECO:0000313" key="1">
    <source>
        <dbReference type="EMBL" id="KAK8871744.1"/>
    </source>
</evidence>
<sequence>MSKLINCKEKNTSCDELKKDIKVNDQNNQSIIGNQEISKFIEENKELYNNLMLFLEDSEGNDYYFQNLIDNLNKQKTEKNHAKFEEFLQLITSIAHYHYYENLFMKIFQILQYYKNLIMLTFSNLEIFNIFQRNKKILLFLFENKIINVDDQIYRELYLKTETNGNRYYHFFYPEIRIFPGYEKIEEIEEELTKFDIFNEKRHKGENDSYICSLIREDLVEEFISYVNQSNISLNIEVIPSIFETHSFLNENFPTLIEYSTFFGSIQIFQYLRMNNIQLKPSLWLYAIHSRNAEMIHLLESLKVQPPGGNYENCFIECMKCHHSEIADYLEDNLIAQDSNVRKNDEVLASIMQYHNYAYFPSNFDSGDEFYYLCSCNYKKLVDIFMKKKEKSIKEMISERIQNDIFYL</sequence>
<gene>
    <name evidence="1" type="ORF">M9Y10_007484</name>
</gene>
<dbReference type="PANTHER" id="PTHR24159:SF5">
    <property type="entry name" value="ANK_REP_REGION DOMAIN-CONTAINING PROTEIN"/>
    <property type="match status" value="1"/>
</dbReference>
<dbReference type="PANTHER" id="PTHR24159">
    <property type="match status" value="1"/>
</dbReference>
<dbReference type="Proteomes" id="UP001470230">
    <property type="component" value="Unassembled WGS sequence"/>
</dbReference>
<reference evidence="1 2" key="1">
    <citation type="submission" date="2024-04" db="EMBL/GenBank/DDBJ databases">
        <title>Tritrichomonas musculus Genome.</title>
        <authorList>
            <person name="Alves-Ferreira E."/>
            <person name="Grigg M."/>
            <person name="Lorenzi H."/>
            <person name="Galac M."/>
        </authorList>
    </citation>
    <scope>NUCLEOTIDE SEQUENCE [LARGE SCALE GENOMIC DNA]</scope>
    <source>
        <strain evidence="1 2">EAF2021</strain>
    </source>
</reference>
<organism evidence="1 2">
    <name type="scientific">Tritrichomonas musculus</name>
    <dbReference type="NCBI Taxonomy" id="1915356"/>
    <lineage>
        <taxon>Eukaryota</taxon>
        <taxon>Metamonada</taxon>
        <taxon>Parabasalia</taxon>
        <taxon>Tritrichomonadida</taxon>
        <taxon>Tritrichomonadidae</taxon>
        <taxon>Tritrichomonas</taxon>
    </lineage>
</organism>
<protein>
    <recommendedName>
        <fullName evidence="3">DUF3447 domain-containing protein</fullName>
    </recommendedName>
</protein>